<accession>A0AAV4WFL2</accession>
<protein>
    <submittedName>
        <fullName evidence="2">Uncharacterized protein</fullName>
    </submittedName>
</protein>
<feature type="region of interest" description="Disordered" evidence="1">
    <location>
        <begin position="1"/>
        <end position="31"/>
    </location>
</feature>
<evidence type="ECO:0000256" key="1">
    <source>
        <dbReference type="SAM" id="MobiDB-lite"/>
    </source>
</evidence>
<dbReference type="AlphaFoldDB" id="A0AAV4WFL2"/>
<organism evidence="2 3">
    <name type="scientific">Caerostris extrusa</name>
    <name type="common">Bark spider</name>
    <name type="synonym">Caerostris bankana</name>
    <dbReference type="NCBI Taxonomy" id="172846"/>
    <lineage>
        <taxon>Eukaryota</taxon>
        <taxon>Metazoa</taxon>
        <taxon>Ecdysozoa</taxon>
        <taxon>Arthropoda</taxon>
        <taxon>Chelicerata</taxon>
        <taxon>Arachnida</taxon>
        <taxon>Araneae</taxon>
        <taxon>Araneomorphae</taxon>
        <taxon>Entelegynae</taxon>
        <taxon>Araneoidea</taxon>
        <taxon>Araneidae</taxon>
        <taxon>Caerostris</taxon>
    </lineage>
</organism>
<dbReference type="EMBL" id="BPLR01016151">
    <property type="protein sequence ID" value="GIY81651.1"/>
    <property type="molecule type" value="Genomic_DNA"/>
</dbReference>
<reference evidence="2 3" key="1">
    <citation type="submission" date="2021-06" db="EMBL/GenBank/DDBJ databases">
        <title>Caerostris extrusa draft genome.</title>
        <authorList>
            <person name="Kono N."/>
            <person name="Arakawa K."/>
        </authorList>
    </citation>
    <scope>NUCLEOTIDE SEQUENCE [LARGE SCALE GENOMIC DNA]</scope>
</reference>
<comment type="caution">
    <text evidence="2">The sequence shown here is derived from an EMBL/GenBank/DDBJ whole genome shotgun (WGS) entry which is preliminary data.</text>
</comment>
<proteinExistence type="predicted"/>
<feature type="compositionally biased region" description="Acidic residues" evidence="1">
    <location>
        <begin position="104"/>
        <end position="114"/>
    </location>
</feature>
<dbReference type="Proteomes" id="UP001054945">
    <property type="component" value="Unassembled WGS sequence"/>
</dbReference>
<keyword evidence="3" id="KW-1185">Reference proteome</keyword>
<gene>
    <name evidence="2" type="ORF">CEXT_611071</name>
</gene>
<evidence type="ECO:0000313" key="2">
    <source>
        <dbReference type="EMBL" id="GIY81651.1"/>
    </source>
</evidence>
<sequence length="203" mass="22512">MEIDTSLEKSTTSSETPFVPERAVSSDIHSQELAMPRKAALGNVQRIFPETTDPSSSSAFYSAKYNSSSSATYAPWEEDPTSKAWSTNQLSSLTPATHKSSDEYFSESETETSSEEYFSGSEMEDSSYYIPAAIGKVNKLLVISMLRSIEDGFNLRDQDVPVLYDLYDLHDSSNGSLCLHCNTSCVKHLSILDRNLIAFWAGR</sequence>
<evidence type="ECO:0000313" key="3">
    <source>
        <dbReference type="Proteomes" id="UP001054945"/>
    </source>
</evidence>
<feature type="region of interest" description="Disordered" evidence="1">
    <location>
        <begin position="94"/>
        <end position="118"/>
    </location>
</feature>
<name>A0AAV4WFL2_CAEEX</name>